<dbReference type="RefSeq" id="XP_005644627.1">
    <property type="nucleotide sequence ID" value="XM_005644570.1"/>
</dbReference>
<dbReference type="OrthoDB" id="515322at2759"/>
<feature type="compositionally biased region" description="Low complexity" evidence="1">
    <location>
        <begin position="265"/>
        <end position="279"/>
    </location>
</feature>
<organism evidence="2 3">
    <name type="scientific">Coccomyxa subellipsoidea (strain C-169)</name>
    <name type="common">Green microalga</name>
    <dbReference type="NCBI Taxonomy" id="574566"/>
    <lineage>
        <taxon>Eukaryota</taxon>
        <taxon>Viridiplantae</taxon>
        <taxon>Chlorophyta</taxon>
        <taxon>core chlorophytes</taxon>
        <taxon>Trebouxiophyceae</taxon>
        <taxon>Trebouxiophyceae incertae sedis</taxon>
        <taxon>Coccomyxaceae</taxon>
        <taxon>Coccomyxa</taxon>
        <taxon>Coccomyxa subellipsoidea</taxon>
    </lineage>
</organism>
<feature type="compositionally biased region" description="Low complexity" evidence="1">
    <location>
        <begin position="413"/>
        <end position="428"/>
    </location>
</feature>
<gene>
    <name evidence="2" type="ORF">COCSUDRAFT_57805</name>
</gene>
<feature type="region of interest" description="Disordered" evidence="1">
    <location>
        <begin position="220"/>
        <end position="285"/>
    </location>
</feature>
<dbReference type="eggNOG" id="ENOG502SABR">
    <property type="taxonomic scope" value="Eukaryota"/>
</dbReference>
<accession>I0YNW4</accession>
<sequence length="461" mass="49671">MPGLHFKVSAVLPIAASDYFIERDSAAFRSLISKSMKVGSLDIVDGWMEGKAEIYKFVTMIDVDKYVPKSFQRHFAKQGLQYTDIITYDPKLIACPPYRLPVKSIAPILPEKSRIECMLTIEDEQPGVSCCQTLEGEVEFKLLGLGHLAQRIVVDNLEKVYQGMPLVVQRWVDFGSEVLQHEGGRDILFSGRPDNHGIGWISNRITAMVQAPYSRQQLEEAAQPGSSAAQVALPAGRAAVPDQATSSQSGQLQPSTAATEAGSYGEAAQTTEAATADGQQEGGEDDVYYDALDDWAWADEEAMLDSCAATQAAVRTDHAAAAVWIRQASQKRLGISRIDITAAADTNHTPSAPGDTHPDGTHKHRTAMGRRFSKTFHMNQAAWDKFLGPAPVPNLAARLSHLLRVAIAWGLVSSRSSSPSSPGARSSGDLGSIGRAGSAAALRVGQLIKQCSSLVARGEEK</sequence>
<feature type="region of interest" description="Disordered" evidence="1">
    <location>
        <begin position="413"/>
        <end position="432"/>
    </location>
</feature>
<protein>
    <submittedName>
        <fullName evidence="2">Uncharacterized protein</fullName>
    </submittedName>
</protein>
<evidence type="ECO:0000256" key="1">
    <source>
        <dbReference type="SAM" id="MobiDB-lite"/>
    </source>
</evidence>
<dbReference type="EMBL" id="AGSI01000016">
    <property type="protein sequence ID" value="EIE20083.1"/>
    <property type="molecule type" value="Genomic_DNA"/>
</dbReference>
<proteinExistence type="predicted"/>
<dbReference type="STRING" id="574566.I0YNW4"/>
<feature type="compositionally biased region" description="Polar residues" evidence="1">
    <location>
        <begin position="243"/>
        <end position="258"/>
    </location>
</feature>
<dbReference type="Proteomes" id="UP000007264">
    <property type="component" value="Unassembled WGS sequence"/>
</dbReference>
<evidence type="ECO:0000313" key="2">
    <source>
        <dbReference type="EMBL" id="EIE20083.1"/>
    </source>
</evidence>
<evidence type="ECO:0000313" key="3">
    <source>
        <dbReference type="Proteomes" id="UP000007264"/>
    </source>
</evidence>
<dbReference type="AlphaFoldDB" id="I0YNW4"/>
<name>I0YNW4_COCSC</name>
<reference evidence="2 3" key="1">
    <citation type="journal article" date="2012" name="Genome Biol.">
        <title>The genome of the polar eukaryotic microalga coccomyxa subellipsoidea reveals traits of cold adaptation.</title>
        <authorList>
            <person name="Blanc G."/>
            <person name="Agarkova I."/>
            <person name="Grimwood J."/>
            <person name="Kuo A."/>
            <person name="Brueggeman A."/>
            <person name="Dunigan D."/>
            <person name="Gurnon J."/>
            <person name="Ladunga I."/>
            <person name="Lindquist E."/>
            <person name="Lucas S."/>
            <person name="Pangilinan J."/>
            <person name="Proschold T."/>
            <person name="Salamov A."/>
            <person name="Schmutz J."/>
            <person name="Weeks D."/>
            <person name="Yamada T."/>
            <person name="Claverie J.M."/>
            <person name="Grigoriev I."/>
            <person name="Van Etten J."/>
            <person name="Lomsadze A."/>
            <person name="Borodovsky M."/>
        </authorList>
    </citation>
    <scope>NUCLEOTIDE SEQUENCE [LARGE SCALE GENOMIC DNA]</scope>
    <source>
        <strain evidence="2 3">C-169</strain>
    </source>
</reference>
<dbReference type="GeneID" id="17038059"/>
<comment type="caution">
    <text evidence="2">The sequence shown here is derived from an EMBL/GenBank/DDBJ whole genome shotgun (WGS) entry which is preliminary data.</text>
</comment>
<keyword evidence="3" id="KW-1185">Reference proteome</keyword>
<dbReference type="KEGG" id="csl:COCSUDRAFT_57805"/>